<organism evidence="1 2">
    <name type="scientific">Portunus trituberculatus</name>
    <name type="common">Swimming crab</name>
    <name type="synonym">Neptunus trituberculatus</name>
    <dbReference type="NCBI Taxonomy" id="210409"/>
    <lineage>
        <taxon>Eukaryota</taxon>
        <taxon>Metazoa</taxon>
        <taxon>Ecdysozoa</taxon>
        <taxon>Arthropoda</taxon>
        <taxon>Crustacea</taxon>
        <taxon>Multicrustacea</taxon>
        <taxon>Malacostraca</taxon>
        <taxon>Eumalacostraca</taxon>
        <taxon>Eucarida</taxon>
        <taxon>Decapoda</taxon>
        <taxon>Pleocyemata</taxon>
        <taxon>Brachyura</taxon>
        <taxon>Eubrachyura</taxon>
        <taxon>Portunoidea</taxon>
        <taxon>Portunidae</taxon>
        <taxon>Portuninae</taxon>
        <taxon>Portunus</taxon>
    </lineage>
</organism>
<dbReference type="Proteomes" id="UP000324222">
    <property type="component" value="Unassembled WGS sequence"/>
</dbReference>
<evidence type="ECO:0000313" key="2">
    <source>
        <dbReference type="Proteomes" id="UP000324222"/>
    </source>
</evidence>
<name>A0A5B7FD26_PORTR</name>
<keyword evidence="2" id="KW-1185">Reference proteome</keyword>
<protein>
    <submittedName>
        <fullName evidence="1">Uncharacterized protein</fullName>
    </submittedName>
</protein>
<dbReference type="EMBL" id="VSRR010006240">
    <property type="protein sequence ID" value="MPC44352.1"/>
    <property type="molecule type" value="Genomic_DNA"/>
</dbReference>
<dbReference type="AlphaFoldDB" id="A0A5B7FD26"/>
<sequence length="88" mass="9520">MEHNCAHPLVFYQDLLRKAASDLRVAEDARGRLGSGERVCEGESSVRLLMVEMAVDLLSGAPQAASHPITAALLPHDAQDGRILEERG</sequence>
<accession>A0A5B7FD26</accession>
<comment type="caution">
    <text evidence="1">The sequence shown here is derived from an EMBL/GenBank/DDBJ whole genome shotgun (WGS) entry which is preliminary data.</text>
</comment>
<reference evidence="1 2" key="1">
    <citation type="submission" date="2019-05" db="EMBL/GenBank/DDBJ databases">
        <title>Another draft genome of Portunus trituberculatus and its Hox gene families provides insights of decapod evolution.</title>
        <authorList>
            <person name="Jeong J.-H."/>
            <person name="Song I."/>
            <person name="Kim S."/>
            <person name="Choi T."/>
            <person name="Kim D."/>
            <person name="Ryu S."/>
            <person name="Kim W."/>
        </authorList>
    </citation>
    <scope>NUCLEOTIDE SEQUENCE [LARGE SCALE GENOMIC DNA]</scope>
    <source>
        <tissue evidence="1">Muscle</tissue>
    </source>
</reference>
<evidence type="ECO:0000313" key="1">
    <source>
        <dbReference type="EMBL" id="MPC44352.1"/>
    </source>
</evidence>
<gene>
    <name evidence="1" type="ORF">E2C01_038025</name>
</gene>
<proteinExistence type="predicted"/>